<dbReference type="EMBL" id="CP011404">
    <property type="protein sequence ID" value="AKI05237.1"/>
    <property type="molecule type" value="Genomic_DNA"/>
</dbReference>
<dbReference type="SUPFAM" id="SSF52283">
    <property type="entry name" value="Formate/glycerate dehydrogenase catalytic domain-like"/>
    <property type="match status" value="1"/>
</dbReference>
<dbReference type="NCBIfam" id="TIGR00518">
    <property type="entry name" value="alaDH"/>
    <property type="match status" value="1"/>
</dbReference>
<feature type="binding site" evidence="9">
    <location>
        <position position="235"/>
    </location>
    <ligand>
        <name>NAD(+)</name>
        <dbReference type="ChEBI" id="CHEBI:57540"/>
    </ligand>
</feature>
<accession>A0A0F7PVS0</accession>
<dbReference type="PRINTS" id="PR00411">
    <property type="entry name" value="PNDRDTASEI"/>
</dbReference>
<feature type="binding site" evidence="9">
    <location>
        <begin position="282"/>
        <end position="285"/>
    </location>
    <ligand>
        <name>NAD(+)</name>
        <dbReference type="ChEBI" id="CHEBI:57540"/>
    </ligand>
</feature>
<dbReference type="SUPFAM" id="SSF51735">
    <property type="entry name" value="NAD(P)-binding Rossmann-fold domains"/>
    <property type="match status" value="1"/>
</dbReference>
<dbReference type="InterPro" id="IPR007698">
    <property type="entry name" value="AlaDH/PNT_NAD(H)-bd"/>
</dbReference>
<dbReference type="UniPathway" id="UPA00527">
    <property type="reaction ID" value="UER00585"/>
</dbReference>
<dbReference type="Pfam" id="PF01262">
    <property type="entry name" value="AlaDh_PNT_C"/>
    <property type="match status" value="1"/>
</dbReference>
<keyword evidence="10" id="KW-0479">Metal-binding</keyword>
<evidence type="ECO:0000256" key="9">
    <source>
        <dbReference type="PIRSR" id="PIRSR000183-3"/>
    </source>
</evidence>
<feature type="binding site" evidence="9">
    <location>
        <begin position="254"/>
        <end position="255"/>
    </location>
    <ligand>
        <name>NAD(+)</name>
        <dbReference type="ChEBI" id="CHEBI:57540"/>
    </ligand>
</feature>
<dbReference type="PIRSF" id="PIRSF000183">
    <property type="entry name" value="Alanine_dh"/>
    <property type="match status" value="1"/>
</dbReference>
<feature type="active site" description="Proton donor/acceptor" evidence="7">
    <location>
        <position position="111"/>
    </location>
</feature>
<evidence type="ECO:0000256" key="10">
    <source>
        <dbReference type="PIRSR" id="PIRSR000183-4"/>
    </source>
</evidence>
<comment type="pathway">
    <text evidence="1">Amino-acid degradation; L-alanine degradation via dehydrogenase pathway; NH(3) and pyruvate from L-alanine: step 1/1.</text>
</comment>
<comment type="catalytic activity">
    <reaction evidence="6">
        <text>L-alanine + NAD(+) + H2O = pyruvate + NH4(+) + NADH + H(+)</text>
        <dbReference type="Rhea" id="RHEA:18405"/>
        <dbReference type="ChEBI" id="CHEBI:15361"/>
        <dbReference type="ChEBI" id="CHEBI:15377"/>
        <dbReference type="ChEBI" id="CHEBI:15378"/>
        <dbReference type="ChEBI" id="CHEBI:28938"/>
        <dbReference type="ChEBI" id="CHEBI:57540"/>
        <dbReference type="ChEBI" id="CHEBI:57945"/>
        <dbReference type="ChEBI" id="CHEBI:57972"/>
        <dbReference type="EC" id="1.4.1.1"/>
    </reaction>
</comment>
<feature type="binding site" evidence="9">
    <location>
        <position position="149"/>
    </location>
    <ligand>
        <name>NAD(+)</name>
        <dbReference type="ChEBI" id="CHEBI:57540"/>
    </ligand>
</feature>
<evidence type="ECO:0000256" key="2">
    <source>
        <dbReference type="ARBA" id="ARBA00005689"/>
    </source>
</evidence>
<evidence type="ECO:0000313" key="14">
    <source>
        <dbReference type="Proteomes" id="UP000035027"/>
    </source>
</evidence>
<evidence type="ECO:0000256" key="3">
    <source>
        <dbReference type="ARBA" id="ARBA00012897"/>
    </source>
</evidence>
<evidence type="ECO:0000256" key="4">
    <source>
        <dbReference type="ARBA" id="ARBA00023002"/>
    </source>
</evidence>
<feature type="binding site" evidence="8">
    <location>
        <position position="32"/>
    </location>
    <ligand>
        <name>substrate</name>
    </ligand>
</feature>
<dbReference type="GO" id="GO:0005886">
    <property type="term" value="C:plasma membrane"/>
    <property type="evidence" value="ECO:0007669"/>
    <property type="project" value="TreeGrafter"/>
</dbReference>
<sequence length="384" mass="40850">MRNYLNFYSLFGKEYPIMLIGVPKEIKKQEERVGATPSAVASLIHAGYSVIVEKGAGVGSGFPDEEYIAAGATMGSAEEAWDTEMVIKVKEPLESEYQYFKPGQIVYTYLHLAADKPLTEALIEKKVTGVAYETMVGRGGGLPLLFPMSEIAGRMSIQVGSHFLEQAHGGKGILLSGVSGVHRGKVTIIGGGTVGFNAAKIAVGMGAQVTILDINAQRLAEIDNIFDGKIQTLMSNTANIKKAVEEADLVIGAVLIPGAKAPKLVTEEMIKNMKPGSVIVDIPIDQGGIFETTVRATTHEDPIYVTHDVIHYTVANMPGAVPKTATEALSSATVRYAIEIANKGIDKAAADNNTIFTGINTHQGNLTSKAVADSLDLPFTPYKG</sequence>
<dbReference type="CDD" id="cd05305">
    <property type="entry name" value="L-AlaDH"/>
    <property type="match status" value="1"/>
</dbReference>
<feature type="binding site" evidence="8">
    <location>
        <position position="90"/>
    </location>
    <ligand>
        <name>substrate</name>
    </ligand>
</feature>
<feature type="domain" description="Alanine dehydrogenase/pyridine nucleotide transhydrogenase N-terminal" evidence="12">
    <location>
        <begin position="21"/>
        <end position="152"/>
    </location>
</feature>
<keyword evidence="4 6" id="KW-0560">Oxidoreductase</keyword>
<name>A0A0F7PVS0_9LACO</name>
<dbReference type="FunFam" id="3.40.50.720:FF:000049">
    <property type="entry name" value="Alanine dehydrogenase"/>
    <property type="match status" value="1"/>
</dbReference>
<feature type="domain" description="Alanine dehydrogenase/pyridine nucleotide transhydrogenase NAD(H)-binding" evidence="11">
    <location>
        <begin position="164"/>
        <end position="313"/>
    </location>
</feature>
<dbReference type="GO" id="GO:0000286">
    <property type="term" value="F:alanine dehydrogenase activity"/>
    <property type="evidence" value="ECO:0007669"/>
    <property type="project" value="UniProtKB-UniRule"/>
</dbReference>
<keyword evidence="13" id="KW-0614">Plasmid</keyword>
<comment type="similarity">
    <text evidence="2 6">Belongs to the AlaDH/PNT family.</text>
</comment>
<dbReference type="AlphaFoldDB" id="A0A0F7PVS0"/>
<feature type="binding site" evidence="9">
    <location>
        <begin position="314"/>
        <end position="317"/>
    </location>
    <ligand>
        <name>NAD(+)</name>
        <dbReference type="ChEBI" id="CHEBI:57540"/>
    </ligand>
</feature>
<evidence type="ECO:0000256" key="7">
    <source>
        <dbReference type="PIRSR" id="PIRSR000183-1"/>
    </source>
</evidence>
<dbReference type="GO" id="GO:0000166">
    <property type="term" value="F:nucleotide binding"/>
    <property type="evidence" value="ECO:0007669"/>
    <property type="project" value="UniProtKB-KW"/>
</dbReference>
<dbReference type="InterPro" id="IPR007886">
    <property type="entry name" value="AlaDH/PNT_N"/>
</dbReference>
<dbReference type="GO" id="GO:0042853">
    <property type="term" value="P:L-alanine catabolic process"/>
    <property type="evidence" value="ECO:0007669"/>
    <property type="project" value="UniProtKB-UniPathway"/>
</dbReference>
<dbReference type="PANTHER" id="PTHR42795">
    <property type="entry name" value="ALANINE DEHYDROGENASE"/>
    <property type="match status" value="1"/>
</dbReference>
<dbReference type="InterPro" id="IPR008143">
    <property type="entry name" value="Ala_DH/PNT_CS2"/>
</dbReference>
<keyword evidence="10" id="KW-0460">Magnesium</keyword>
<proteinExistence type="inferred from homology"/>
<comment type="cofactor">
    <cofactor evidence="10">
        <name>Mg(2+)</name>
        <dbReference type="ChEBI" id="CHEBI:18420"/>
    </cofactor>
    <text evidence="10">Binds 1 Mg(2+) ion per subunit.</text>
</comment>
<dbReference type="PATRIC" id="fig|1194971.3.peg.1702"/>
<reference evidence="13 14" key="1">
    <citation type="submission" date="2015-04" db="EMBL/GenBank/DDBJ databases">
        <title>Complete genome sequence of Lactobacillus salivarius Ren, a probiotic strain with antitumor activity.</title>
        <authorList>
            <person name="Sun E."/>
            <person name="Zhao L."/>
            <person name="Liu S."/>
            <person name="Zhang M."/>
            <person name="Guo H."/>
            <person name="Ren F."/>
        </authorList>
    </citation>
    <scope>NUCLEOTIDE SEQUENCE [LARGE SCALE GENOMIC DNA]</scope>
    <source>
        <strain evidence="13 14">Ren</strain>
        <plasmid evidence="13 14">pR1</plasmid>
    </source>
</reference>
<evidence type="ECO:0000256" key="1">
    <source>
        <dbReference type="ARBA" id="ARBA00005206"/>
    </source>
</evidence>
<feature type="binding site" evidence="9">
    <location>
        <position position="295"/>
    </location>
    <ligand>
        <name>NAD(+)</name>
        <dbReference type="ChEBI" id="CHEBI:57540"/>
    </ligand>
</feature>
<feature type="binding site" evidence="10">
    <location>
        <position position="339"/>
    </location>
    <ligand>
        <name>Mg(2+)</name>
        <dbReference type="ChEBI" id="CHEBI:18420"/>
    </ligand>
</feature>
<dbReference type="InterPro" id="IPR008141">
    <property type="entry name" value="Ala_DH"/>
</dbReference>
<organism evidence="13 14">
    <name type="scientific">Ligilactobacillus salivarius str. Ren</name>
    <dbReference type="NCBI Taxonomy" id="1194971"/>
    <lineage>
        <taxon>Bacteria</taxon>
        <taxon>Bacillati</taxon>
        <taxon>Bacillota</taxon>
        <taxon>Bacilli</taxon>
        <taxon>Lactobacillales</taxon>
        <taxon>Lactobacillaceae</taxon>
        <taxon>Ligilactobacillus</taxon>
    </lineage>
</organism>
<dbReference type="PROSITE" id="PS00837">
    <property type="entry name" value="ALADH_PNT_2"/>
    <property type="match status" value="1"/>
</dbReference>
<feature type="active site" description="Proton donor/acceptor" evidence="7">
    <location>
        <position position="285"/>
    </location>
</feature>
<keyword evidence="9" id="KW-0547">Nucleotide-binding</keyword>
<protein>
    <recommendedName>
        <fullName evidence="3 6">Alanine dehydrogenase</fullName>
        <ecNumber evidence="3 6">1.4.1.1</ecNumber>
    </recommendedName>
</protein>
<geneLocation type="plasmid" evidence="13 14">
    <name>pR1</name>
</geneLocation>
<evidence type="ECO:0000256" key="6">
    <source>
        <dbReference type="PIRNR" id="PIRNR000183"/>
    </source>
</evidence>
<evidence type="ECO:0000313" key="13">
    <source>
        <dbReference type="EMBL" id="AKI05237.1"/>
    </source>
</evidence>
<dbReference type="SMART" id="SM01002">
    <property type="entry name" value="AlaDh_PNT_C"/>
    <property type="match status" value="1"/>
</dbReference>
<dbReference type="InterPro" id="IPR036291">
    <property type="entry name" value="NAD(P)-bd_dom_sf"/>
</dbReference>
<dbReference type="GO" id="GO:0046872">
    <property type="term" value="F:metal ion binding"/>
    <property type="evidence" value="ECO:0007669"/>
    <property type="project" value="UniProtKB-KW"/>
</dbReference>
<dbReference type="Pfam" id="PF05222">
    <property type="entry name" value="AlaDh_PNT_N"/>
    <property type="match status" value="1"/>
</dbReference>
<keyword evidence="5 6" id="KW-0520">NAD</keyword>
<evidence type="ECO:0000256" key="8">
    <source>
        <dbReference type="PIRSR" id="PIRSR000183-2"/>
    </source>
</evidence>
<evidence type="ECO:0000256" key="5">
    <source>
        <dbReference type="ARBA" id="ARBA00023027"/>
    </source>
</evidence>
<dbReference type="SMART" id="SM01003">
    <property type="entry name" value="AlaDh_PNT_N"/>
    <property type="match status" value="1"/>
</dbReference>
<evidence type="ECO:0000259" key="12">
    <source>
        <dbReference type="SMART" id="SM01003"/>
    </source>
</evidence>
<feature type="binding site" evidence="9">
    <location>
        <position position="218"/>
    </location>
    <ligand>
        <name>NAD(+)</name>
        <dbReference type="ChEBI" id="CHEBI:57540"/>
    </ligand>
</feature>
<dbReference type="Gene3D" id="3.40.50.720">
    <property type="entry name" value="NAD(P)-binding Rossmann-like Domain"/>
    <property type="match status" value="2"/>
</dbReference>
<gene>
    <name evidence="13" type="ORF">LsR_01719</name>
</gene>
<dbReference type="EC" id="1.4.1.1" evidence="3 6"/>
<dbReference type="Proteomes" id="UP000035027">
    <property type="component" value="Plasmid pR1"/>
</dbReference>
<feature type="binding site" evidence="9">
    <location>
        <position position="213"/>
    </location>
    <ligand>
        <name>NAD(+)</name>
        <dbReference type="ChEBI" id="CHEBI:57540"/>
    </ligand>
</feature>
<evidence type="ECO:0000259" key="11">
    <source>
        <dbReference type="SMART" id="SM01002"/>
    </source>
</evidence>
<dbReference type="PANTHER" id="PTHR42795:SF1">
    <property type="entry name" value="ALANINE DEHYDROGENASE"/>
    <property type="match status" value="1"/>
</dbReference>